<evidence type="ECO:0000313" key="5">
    <source>
        <dbReference type="EMBL" id="TXG66084.1"/>
    </source>
</evidence>
<name>A0A5C7IA73_9ROSI</name>
<dbReference type="PANTHER" id="PTHR11017:SF559">
    <property type="entry name" value="DISEASE RESISTANCE PROTEIN CHL1"/>
    <property type="match status" value="1"/>
</dbReference>
<dbReference type="InterPro" id="IPR044974">
    <property type="entry name" value="Disease_R_plants"/>
</dbReference>
<keyword evidence="2" id="KW-0677">Repeat</keyword>
<dbReference type="InterPro" id="IPR045344">
    <property type="entry name" value="C-JID"/>
</dbReference>
<dbReference type="GO" id="GO:0006952">
    <property type="term" value="P:defense response"/>
    <property type="evidence" value="ECO:0007669"/>
    <property type="project" value="InterPro"/>
</dbReference>
<protein>
    <submittedName>
        <fullName evidence="5">Uncharacterized protein</fullName>
    </submittedName>
</protein>
<evidence type="ECO:0000259" key="3">
    <source>
        <dbReference type="Pfam" id="PF20160"/>
    </source>
</evidence>
<dbReference type="InterPro" id="IPR055414">
    <property type="entry name" value="LRR_R13L4/SHOC2-like"/>
</dbReference>
<dbReference type="Proteomes" id="UP000323000">
    <property type="component" value="Chromosome 3"/>
</dbReference>
<dbReference type="Pfam" id="PF23598">
    <property type="entry name" value="LRR_14"/>
    <property type="match status" value="1"/>
</dbReference>
<dbReference type="Pfam" id="PF20160">
    <property type="entry name" value="C-JID"/>
    <property type="match status" value="1"/>
</dbReference>
<organism evidence="5 6">
    <name type="scientific">Acer yangbiense</name>
    <dbReference type="NCBI Taxonomy" id="1000413"/>
    <lineage>
        <taxon>Eukaryota</taxon>
        <taxon>Viridiplantae</taxon>
        <taxon>Streptophyta</taxon>
        <taxon>Embryophyta</taxon>
        <taxon>Tracheophyta</taxon>
        <taxon>Spermatophyta</taxon>
        <taxon>Magnoliopsida</taxon>
        <taxon>eudicotyledons</taxon>
        <taxon>Gunneridae</taxon>
        <taxon>Pentapetalae</taxon>
        <taxon>rosids</taxon>
        <taxon>malvids</taxon>
        <taxon>Sapindales</taxon>
        <taxon>Sapindaceae</taxon>
        <taxon>Hippocastanoideae</taxon>
        <taxon>Acereae</taxon>
        <taxon>Acer</taxon>
    </lineage>
</organism>
<dbReference type="AlphaFoldDB" id="A0A5C7IA73"/>
<accession>A0A5C7IA73</accession>
<dbReference type="InterPro" id="IPR032675">
    <property type="entry name" value="LRR_dom_sf"/>
</dbReference>
<dbReference type="EMBL" id="VAHF01000003">
    <property type="protein sequence ID" value="TXG66084.1"/>
    <property type="molecule type" value="Genomic_DNA"/>
</dbReference>
<evidence type="ECO:0000256" key="1">
    <source>
        <dbReference type="ARBA" id="ARBA00022614"/>
    </source>
</evidence>
<keyword evidence="1" id="KW-0433">Leucine-rich repeat</keyword>
<proteinExistence type="predicted"/>
<dbReference type="OrthoDB" id="1733683at2759"/>
<evidence type="ECO:0000259" key="4">
    <source>
        <dbReference type="Pfam" id="PF23598"/>
    </source>
</evidence>
<keyword evidence="6" id="KW-1185">Reference proteome</keyword>
<dbReference type="SUPFAM" id="SSF52058">
    <property type="entry name" value="L domain-like"/>
    <property type="match status" value="1"/>
</dbReference>
<evidence type="ECO:0000256" key="2">
    <source>
        <dbReference type="ARBA" id="ARBA00022737"/>
    </source>
</evidence>
<feature type="domain" description="Disease resistance R13L4/SHOC-2-like LRR" evidence="4">
    <location>
        <begin position="145"/>
        <end position="241"/>
    </location>
</feature>
<feature type="domain" description="C-JID" evidence="3">
    <location>
        <begin position="343"/>
        <end position="508"/>
    </location>
</feature>
<dbReference type="PANTHER" id="PTHR11017">
    <property type="entry name" value="LEUCINE-RICH REPEAT-CONTAINING PROTEIN"/>
    <property type="match status" value="1"/>
</dbReference>
<sequence length="557" mass="63761">MIGTQEVKGIMLDKSEQRITHVNGKSFSGMRNLRLLKISNVDLSEDIEYLSNELRFLKWPKYPSTSLPSNFQSQELFELNLCRNRIKYLWKDMKAFPKLKTIKLSNSHNLIETPDFTMVPNLEILDVEGCTRLCTVHKSVGLLERLTILNLKDCKNLVNFPNDVSGLKLLKILNLQGCSELNKLPQNLGELERLEELDVGGTAIRQVPSSIARLTNLKTLSFRECKGHPPQSRMSSFFSLQLPRKHPNTMCLLLPPLSENCQWLQSLPELPPDIIFLGAENCPSLEDVSSVLRGSTSPNIALHFFNCLKLRENQGQENNLEVMLLQQYLQQPVNPFGQFHIRLPGSEIPEWFKCKSDGNSVKIGLPPNWLNDELMGIAMCGVFAPAPEDLDPLQSMGCKMFIMRNEYCFCFEMPSFTNFESDHLWLAYVSRVEFEHDYSPPLSSYLDHLQKSELDPSYIPPQIEPYGSDHEWVGDSTCIHAMFQTFKAENSDSKVIKCGIRPVYKQDIQYFQESPPAEGSIFHQNHNCSTGFGCRCGRLYMPTKLEHHCKIRRNYSR</sequence>
<gene>
    <name evidence="5" type="ORF">EZV62_007359</name>
</gene>
<dbReference type="Gene3D" id="3.80.10.10">
    <property type="entry name" value="Ribonuclease Inhibitor"/>
    <property type="match status" value="2"/>
</dbReference>
<comment type="caution">
    <text evidence="5">The sequence shown here is derived from an EMBL/GenBank/DDBJ whole genome shotgun (WGS) entry which is preliminary data.</text>
</comment>
<reference evidence="6" key="1">
    <citation type="journal article" date="2019" name="Gigascience">
        <title>De novo genome assembly of the endangered Acer yangbiense, a plant species with extremely small populations endemic to Yunnan Province, China.</title>
        <authorList>
            <person name="Yang J."/>
            <person name="Wariss H.M."/>
            <person name="Tao L."/>
            <person name="Zhang R."/>
            <person name="Yun Q."/>
            <person name="Hollingsworth P."/>
            <person name="Dao Z."/>
            <person name="Luo G."/>
            <person name="Guo H."/>
            <person name="Ma Y."/>
            <person name="Sun W."/>
        </authorList>
    </citation>
    <scope>NUCLEOTIDE SEQUENCE [LARGE SCALE GENOMIC DNA]</scope>
    <source>
        <strain evidence="6">cv. Malutang</strain>
    </source>
</reference>
<evidence type="ECO:0000313" key="6">
    <source>
        <dbReference type="Proteomes" id="UP000323000"/>
    </source>
</evidence>